<proteinExistence type="predicted"/>
<dbReference type="Gene3D" id="3.90.79.10">
    <property type="entry name" value="Nucleoside Triphosphate Pyrophosphohydrolase"/>
    <property type="match status" value="1"/>
</dbReference>
<keyword evidence="2" id="KW-0378">Hydrolase</keyword>
<organism evidence="4 5">
    <name type="scientific">Photorhabdus laumondii subsp. clarkei</name>
    <dbReference type="NCBI Taxonomy" id="2029685"/>
    <lineage>
        <taxon>Bacteria</taxon>
        <taxon>Pseudomonadati</taxon>
        <taxon>Pseudomonadota</taxon>
        <taxon>Gammaproteobacteria</taxon>
        <taxon>Enterobacterales</taxon>
        <taxon>Morganellaceae</taxon>
        <taxon>Photorhabdus</taxon>
    </lineage>
</organism>
<protein>
    <submittedName>
        <fullName evidence="4">NUDIX domain-containing protein</fullName>
    </submittedName>
</protein>
<dbReference type="EMBL" id="NSCI01000018">
    <property type="protein sequence ID" value="RAW90254.1"/>
    <property type="molecule type" value="Genomic_DNA"/>
</dbReference>
<name>A0A329VET4_9GAMM</name>
<dbReference type="PROSITE" id="PS51462">
    <property type="entry name" value="NUDIX"/>
    <property type="match status" value="1"/>
</dbReference>
<dbReference type="AlphaFoldDB" id="A0A329VET4"/>
<dbReference type="SUPFAM" id="SSF55811">
    <property type="entry name" value="Nudix"/>
    <property type="match status" value="1"/>
</dbReference>
<gene>
    <name evidence="4" type="ORF">CKY01_13775</name>
</gene>
<dbReference type="PANTHER" id="PTHR43736">
    <property type="entry name" value="ADP-RIBOSE PYROPHOSPHATASE"/>
    <property type="match status" value="1"/>
</dbReference>
<evidence type="ECO:0000313" key="5">
    <source>
        <dbReference type="Proteomes" id="UP000250870"/>
    </source>
</evidence>
<comment type="caution">
    <text evidence="4">The sequence shown here is derived from an EMBL/GenBank/DDBJ whole genome shotgun (WGS) entry which is preliminary data.</text>
</comment>
<feature type="domain" description="Nudix hydrolase" evidence="3">
    <location>
        <begin position="16"/>
        <end position="139"/>
    </location>
</feature>
<reference evidence="4 5" key="1">
    <citation type="journal article" date="2018" name="Int. J. Syst. Evol. Microbiol.">
        <title>Whole-genome-based revisit of Photorhabdus phylogeny: proposal for the elevation of most Photorhabdus subspecies to the species level and description of one novel species Photorhabdus bodei sp. nov., and one novel subspecies Photorhabdus laumondii subsp. clarkei subsp. nov.</title>
        <authorList>
            <person name="Machado R.A.R."/>
            <person name="Wuthrich D."/>
            <person name="Kuhnert P."/>
            <person name="Arce C.C.M."/>
            <person name="Thonen L."/>
            <person name="Ruiz C."/>
            <person name="Zhang X."/>
            <person name="Robert C.A.M."/>
            <person name="Karimi J."/>
            <person name="Kamali S."/>
            <person name="Ma J."/>
            <person name="Bruggmann R."/>
            <person name="Erb M."/>
        </authorList>
    </citation>
    <scope>NUCLEOTIDE SEQUENCE [LARGE SCALE GENOMIC DNA]</scope>
    <source>
        <strain evidence="4 5">BOJ-47</strain>
    </source>
</reference>
<sequence length="139" mass="15927">MNKLIPKEIAKLFSAYDRIVVGGIIRDPEGRVLFLKRSEHEFLPNVWEIPSGGIENAESIVQGLTREIKEETNLNLLELVNFVSSAEYKAGENKCIQVNFEVKCEGTVKLSDEHSEYSWAYVIDFKDNLDDFMMKILQV</sequence>
<dbReference type="Proteomes" id="UP000250870">
    <property type="component" value="Unassembled WGS sequence"/>
</dbReference>
<dbReference type="InterPro" id="IPR015797">
    <property type="entry name" value="NUDIX_hydrolase-like_dom_sf"/>
</dbReference>
<dbReference type="GO" id="GO:0016787">
    <property type="term" value="F:hydrolase activity"/>
    <property type="evidence" value="ECO:0007669"/>
    <property type="project" value="UniProtKB-KW"/>
</dbReference>
<dbReference type="PROSITE" id="PS00893">
    <property type="entry name" value="NUDIX_BOX"/>
    <property type="match status" value="1"/>
</dbReference>
<evidence type="ECO:0000256" key="1">
    <source>
        <dbReference type="ARBA" id="ARBA00001946"/>
    </source>
</evidence>
<evidence type="ECO:0000313" key="4">
    <source>
        <dbReference type="EMBL" id="RAW90254.1"/>
    </source>
</evidence>
<evidence type="ECO:0000259" key="3">
    <source>
        <dbReference type="PROSITE" id="PS51462"/>
    </source>
</evidence>
<dbReference type="InterPro" id="IPR000086">
    <property type="entry name" value="NUDIX_hydrolase_dom"/>
</dbReference>
<dbReference type="InterPro" id="IPR020084">
    <property type="entry name" value="NUDIX_hydrolase_CS"/>
</dbReference>
<evidence type="ECO:0000256" key="2">
    <source>
        <dbReference type="ARBA" id="ARBA00022801"/>
    </source>
</evidence>
<comment type="cofactor">
    <cofactor evidence="1">
        <name>Mg(2+)</name>
        <dbReference type="ChEBI" id="CHEBI:18420"/>
    </cofactor>
</comment>
<dbReference type="Pfam" id="PF00293">
    <property type="entry name" value="NUDIX"/>
    <property type="match status" value="1"/>
</dbReference>
<dbReference type="PANTHER" id="PTHR43736:SF1">
    <property type="entry name" value="DIHYDRONEOPTERIN TRIPHOSPHATE DIPHOSPHATASE"/>
    <property type="match status" value="1"/>
</dbReference>
<accession>A0A329VET4</accession>
<dbReference type="RefSeq" id="WP_113026106.1">
    <property type="nucleotide sequence ID" value="NZ_CAWNWQ010000018.1"/>
</dbReference>